<evidence type="ECO:0000259" key="1">
    <source>
        <dbReference type="PROSITE" id="PS50011"/>
    </source>
</evidence>
<reference evidence="2" key="1">
    <citation type="submission" date="2022-10" db="EMBL/GenBank/DDBJ databases">
        <title>Tapping the CABI collections for fungal endophytes: first genome assemblies for Collariella, Neodidymelliopsis, Ascochyta clinopodiicola, Didymella pomorum, Didymosphaeria variabile, Neocosmospora piperis and Neocucurbitaria cava.</title>
        <authorList>
            <person name="Hill R."/>
        </authorList>
    </citation>
    <scope>NUCLEOTIDE SEQUENCE</scope>
    <source>
        <strain evidence="2">IMI 355091</strain>
    </source>
</reference>
<comment type="caution">
    <text evidence="2">The sequence shown here is derived from an EMBL/GenBank/DDBJ whole genome shotgun (WGS) entry which is preliminary data.</text>
</comment>
<accession>A0A9W8ZKY9</accession>
<dbReference type="InterPro" id="IPR056002">
    <property type="entry name" value="DUF7580"/>
</dbReference>
<dbReference type="AlphaFoldDB" id="A0A9W8ZKY9"/>
<evidence type="ECO:0000313" key="3">
    <source>
        <dbReference type="Proteomes" id="UP001140510"/>
    </source>
</evidence>
<dbReference type="Gene3D" id="1.10.510.10">
    <property type="entry name" value="Transferase(Phosphotransferase) domain 1"/>
    <property type="match status" value="2"/>
</dbReference>
<dbReference type="PROSITE" id="PS50011">
    <property type="entry name" value="PROTEIN_KINASE_DOM"/>
    <property type="match status" value="2"/>
</dbReference>
<feature type="domain" description="Protein kinase" evidence="1">
    <location>
        <begin position="608"/>
        <end position="940"/>
    </location>
</feature>
<dbReference type="Pfam" id="PF00069">
    <property type="entry name" value="Pkinase"/>
    <property type="match status" value="1"/>
</dbReference>
<gene>
    <name evidence="2" type="ORF">N0V91_002089</name>
</gene>
<evidence type="ECO:0000313" key="2">
    <source>
        <dbReference type="EMBL" id="KAJ4410080.1"/>
    </source>
</evidence>
<proteinExistence type="predicted"/>
<organism evidence="2 3">
    <name type="scientific">Didymella pomorum</name>
    <dbReference type="NCBI Taxonomy" id="749634"/>
    <lineage>
        <taxon>Eukaryota</taxon>
        <taxon>Fungi</taxon>
        <taxon>Dikarya</taxon>
        <taxon>Ascomycota</taxon>
        <taxon>Pezizomycotina</taxon>
        <taxon>Dothideomycetes</taxon>
        <taxon>Pleosporomycetidae</taxon>
        <taxon>Pleosporales</taxon>
        <taxon>Pleosporineae</taxon>
        <taxon>Didymellaceae</taxon>
        <taxon>Didymella</taxon>
    </lineage>
</organism>
<dbReference type="Proteomes" id="UP001140510">
    <property type="component" value="Unassembled WGS sequence"/>
</dbReference>
<dbReference type="EMBL" id="JAPEVA010000009">
    <property type="protein sequence ID" value="KAJ4410080.1"/>
    <property type="molecule type" value="Genomic_DNA"/>
</dbReference>
<dbReference type="SUPFAM" id="SSF56112">
    <property type="entry name" value="Protein kinase-like (PK-like)"/>
    <property type="match status" value="2"/>
</dbReference>
<name>A0A9W8ZKY9_9PLEO</name>
<feature type="domain" description="Protein kinase" evidence="1">
    <location>
        <begin position="170"/>
        <end position="488"/>
    </location>
</feature>
<dbReference type="GO" id="GO:0005524">
    <property type="term" value="F:ATP binding"/>
    <property type="evidence" value="ECO:0007669"/>
    <property type="project" value="InterPro"/>
</dbReference>
<dbReference type="Pfam" id="PF24476">
    <property type="entry name" value="DUF7580"/>
    <property type="match status" value="1"/>
</dbReference>
<dbReference type="InterPro" id="IPR000719">
    <property type="entry name" value="Prot_kinase_dom"/>
</dbReference>
<dbReference type="InterPro" id="IPR011009">
    <property type="entry name" value="Kinase-like_dom_sf"/>
</dbReference>
<keyword evidence="3" id="KW-1185">Reference proteome</keyword>
<dbReference type="GO" id="GO:0004672">
    <property type="term" value="F:protein kinase activity"/>
    <property type="evidence" value="ECO:0007669"/>
    <property type="project" value="InterPro"/>
</dbReference>
<sequence length="983" mass="111668">MLEGGETISRGLARHNRNPSIKSDCAAELEALQRRINAIKTENYDAQQFVPEDNLAEIMTKETMDVLLHHWEASYEKENLAMYAVHRAPKIFAVLVMIGHPDKIRDFQTNDQYKRSLDDQGPFSIDDLKGILADELVANLFFNQQWEFWVPRFSGDVVHRKFLPRTIFPFMSSEFLAKGGYGVVDRIEIHEQYRPFSPNQVDQFVKKEFPPNEATFEIEAHNLTVLQQLKHPNILPLISCYTHKQKHNLISPYISGGNLRALLAEAKPAQLPREELFCSMAGIASALWALHECVLDEAGPVLKGLHQDLNPDNILVDCISEHSRQFILADFGLASIKQMSADSRTPYKGRVGYWQAPESADIAYPWAEHSVTRAIDIWALGCMMAELAVHFVRGPSGVEAFRKTREFNSESVHFRGLYHKGQEINAAVERCLADISKEDGSKPMENLILLILAMLEANPARRPTASRVTAELYRITIQAFCSGIHPFFTRLPTSWEILIEKSRMLTWFGCQTTDFFLSMPGATKAHQIFQSTASLLRQFSEQLKHLCSGGDNLGSRLPLDSRALWQVRSLNTQLSSMLPPDKKADAQSQFETILFADAESAKLHIISDEVRRVLGNSRVTQMAQQIWLVDQMKNDKAPTGHIEFKQLSPKDFKKSKRNQIDVAELRKENTTMFLETVPYQDQVTGKSLLPRFLSLCTLLSNRSQVKELRTPRLYALCNNKDDLCYDLLYEFPQIETSETSKITPITLYKLLSEKDPLIRPSLDHRLSLALKLAETVAAFHQLNWFHKDLTSSNILFFPQVTTPVSSRCKDPYLCGFGNSRQADDGFTQGPPQKGKHHRHHYPGYVSIIDRKVKKFIRQYDWYSLGVVLLEIGFWQPIDGLMASHATEGHDNFARKLREEKLPSLSFYLGSDFVEVIRFCLESPDNVAAESGSARSSNRVFKGNVLGPLQGLAGRFAESLHSRKRKAVAEVETPESRPARRRYG</sequence>
<dbReference type="OrthoDB" id="4062651at2759"/>
<dbReference type="PANTHER" id="PTHR37542">
    <property type="entry name" value="HELO DOMAIN-CONTAINING PROTEIN-RELATED"/>
    <property type="match status" value="1"/>
</dbReference>
<protein>
    <recommendedName>
        <fullName evidence="1">Protein kinase domain-containing protein</fullName>
    </recommendedName>
</protein>
<dbReference type="PANTHER" id="PTHR37542:SF3">
    <property type="entry name" value="PRION-INHIBITION AND PROPAGATION HELO DOMAIN-CONTAINING PROTEIN"/>
    <property type="match status" value="1"/>
</dbReference>